<feature type="signal peptide" evidence="2">
    <location>
        <begin position="1"/>
        <end position="19"/>
    </location>
</feature>
<comment type="caution">
    <text evidence="3">The sequence shown here is derived from an EMBL/GenBank/DDBJ whole genome shotgun (WGS) entry which is preliminary data.</text>
</comment>
<keyword evidence="1" id="KW-1133">Transmembrane helix</keyword>
<feature type="transmembrane region" description="Helical" evidence="1">
    <location>
        <begin position="193"/>
        <end position="217"/>
    </location>
</feature>
<organism evidence="3 4">
    <name type="scientific">Immersiella caudata</name>
    <dbReference type="NCBI Taxonomy" id="314043"/>
    <lineage>
        <taxon>Eukaryota</taxon>
        <taxon>Fungi</taxon>
        <taxon>Dikarya</taxon>
        <taxon>Ascomycota</taxon>
        <taxon>Pezizomycotina</taxon>
        <taxon>Sordariomycetes</taxon>
        <taxon>Sordariomycetidae</taxon>
        <taxon>Sordariales</taxon>
        <taxon>Lasiosphaeriaceae</taxon>
        <taxon>Immersiella</taxon>
    </lineage>
</organism>
<evidence type="ECO:0000256" key="1">
    <source>
        <dbReference type="SAM" id="Phobius"/>
    </source>
</evidence>
<keyword evidence="2" id="KW-0732">Signal</keyword>
<reference evidence="3" key="1">
    <citation type="submission" date="2023-06" db="EMBL/GenBank/DDBJ databases">
        <title>Genome-scale phylogeny and comparative genomics of the fungal order Sordariales.</title>
        <authorList>
            <consortium name="Lawrence Berkeley National Laboratory"/>
            <person name="Hensen N."/>
            <person name="Bonometti L."/>
            <person name="Westerberg I."/>
            <person name="Brannstrom I.O."/>
            <person name="Guillou S."/>
            <person name="Cros-Aarteil S."/>
            <person name="Calhoun S."/>
            <person name="Haridas S."/>
            <person name="Kuo A."/>
            <person name="Mondo S."/>
            <person name="Pangilinan J."/>
            <person name="Riley R."/>
            <person name="Labutti K."/>
            <person name="Andreopoulos B."/>
            <person name="Lipzen A."/>
            <person name="Chen C."/>
            <person name="Yanf M."/>
            <person name="Daum C."/>
            <person name="Ng V."/>
            <person name="Clum A."/>
            <person name="Steindorff A."/>
            <person name="Ohm R."/>
            <person name="Martin F."/>
            <person name="Silar P."/>
            <person name="Natvig D."/>
            <person name="Lalanne C."/>
            <person name="Gautier V."/>
            <person name="Ament-Velasquez S.L."/>
            <person name="Kruys A."/>
            <person name="Hutchinson M.I."/>
            <person name="Powell A.J."/>
            <person name="Barry K."/>
            <person name="Miller A.N."/>
            <person name="Grigoriev I.V."/>
            <person name="Debuchy R."/>
            <person name="Gladieux P."/>
            <person name="Thoren M.H."/>
            <person name="Johannesson H."/>
        </authorList>
    </citation>
    <scope>NUCLEOTIDE SEQUENCE</scope>
    <source>
        <strain evidence="3">CBS 606.72</strain>
    </source>
</reference>
<keyword evidence="4" id="KW-1185">Reference proteome</keyword>
<keyword evidence="1" id="KW-0812">Transmembrane</keyword>
<accession>A0AA40C0F3</accession>
<dbReference type="Proteomes" id="UP001175000">
    <property type="component" value="Unassembled WGS sequence"/>
</dbReference>
<evidence type="ECO:0000256" key="2">
    <source>
        <dbReference type="SAM" id="SignalP"/>
    </source>
</evidence>
<proteinExistence type="predicted"/>
<evidence type="ECO:0000313" key="4">
    <source>
        <dbReference type="Proteomes" id="UP001175000"/>
    </source>
</evidence>
<sequence length="236" mass="26407">MTLSTTYLLLACVSALATAQRALDTDKCEEGTGGIRLADNSKVFTFDNSTAVRLIDSPQWLLFNGPDHKFNVTWRCADPSLPVLVEWVINATETNEVIRWGQNVTGVTDPASGNGTYFWKPFDSIVSNDFTPNVTTDRVRVLSSMNWNFISVSQPLKDSITSVTEPFVLQPDQILPHMQSQYKSGAEAEYRKWMMAVVPGVIIGILIFTLGGVYIGYAIEKRQIYKRQTRAARSRM</sequence>
<keyword evidence="1" id="KW-0472">Membrane</keyword>
<feature type="chain" id="PRO_5041344186" evidence="2">
    <location>
        <begin position="20"/>
        <end position="236"/>
    </location>
</feature>
<evidence type="ECO:0000313" key="3">
    <source>
        <dbReference type="EMBL" id="KAK0620063.1"/>
    </source>
</evidence>
<dbReference type="EMBL" id="JAULSU010000004">
    <property type="protein sequence ID" value="KAK0620063.1"/>
    <property type="molecule type" value="Genomic_DNA"/>
</dbReference>
<name>A0AA40C0F3_9PEZI</name>
<gene>
    <name evidence="3" type="ORF">B0T14DRAFT_603730</name>
</gene>
<dbReference type="AlphaFoldDB" id="A0AA40C0F3"/>
<protein>
    <submittedName>
        <fullName evidence="3">Uncharacterized protein</fullName>
    </submittedName>
</protein>